<evidence type="ECO:0000313" key="2">
    <source>
        <dbReference type="Proteomes" id="UP000443090"/>
    </source>
</evidence>
<gene>
    <name evidence="1" type="ORF">LOCC1_G008679</name>
</gene>
<evidence type="ECO:0000313" key="1">
    <source>
        <dbReference type="EMBL" id="TVY37047.1"/>
    </source>
</evidence>
<dbReference type="InterPro" id="IPR011009">
    <property type="entry name" value="Kinase-like_dom_sf"/>
</dbReference>
<keyword evidence="2" id="KW-1185">Reference proteome</keyword>
<dbReference type="AlphaFoldDB" id="A0A8H8RLN0"/>
<dbReference type="Gene3D" id="1.10.510.10">
    <property type="entry name" value="Transferase(Phosphotransferase) domain 1"/>
    <property type="match status" value="1"/>
</dbReference>
<accession>A0A8H8RLN0</accession>
<comment type="caution">
    <text evidence="1">The sequence shown here is derived from an EMBL/GenBank/DDBJ whole genome shotgun (WGS) entry which is preliminary data.</text>
</comment>
<dbReference type="EMBL" id="QGMI01000754">
    <property type="protein sequence ID" value="TVY37047.1"/>
    <property type="molecule type" value="Genomic_DNA"/>
</dbReference>
<organism evidence="1 2">
    <name type="scientific">Lachnellula occidentalis</name>
    <dbReference type="NCBI Taxonomy" id="215460"/>
    <lineage>
        <taxon>Eukaryota</taxon>
        <taxon>Fungi</taxon>
        <taxon>Dikarya</taxon>
        <taxon>Ascomycota</taxon>
        <taxon>Pezizomycotina</taxon>
        <taxon>Leotiomycetes</taxon>
        <taxon>Helotiales</taxon>
        <taxon>Lachnaceae</taxon>
        <taxon>Lachnellula</taxon>
    </lineage>
</organism>
<protein>
    <recommendedName>
        <fullName evidence="3">Protein kinase domain-containing protein</fullName>
    </recommendedName>
</protein>
<name>A0A8H8RLN0_9HELO</name>
<sequence>MDSSENLNPQVMDSHFDLESSWVTVMCRASRFQISVSLRDLRGSCFETKYSALVEKVDDVDGGDDDDYEAICDWILEPCSSYFRECTPTIPKVLTFQAFYYPPTYHLKLIVSGSTLQPKATRDRGTMNPFALMTPTQDFPPYPQVPYTKASDITILAAREDYDYMSEIPQRAGLKDGTIKFFKPAIDKNQNIREINTHLRLVKAGLKGKIRVSNFHSIVISTDAKMILGLLFDLIPLNPLGENLSSSKYKAASFSKYHAKWKKQVTAIVQELHSHDIVWGDAHPGNIVIDQDFNAWIVDFGGGWVEDFVDRKKAGTKEGDWQGVQNIFGKGMIESGEVERDLD</sequence>
<evidence type="ECO:0008006" key="3">
    <source>
        <dbReference type="Google" id="ProtNLM"/>
    </source>
</evidence>
<dbReference type="OrthoDB" id="3523211at2759"/>
<dbReference type="SUPFAM" id="SSF56112">
    <property type="entry name" value="Protein kinase-like (PK-like)"/>
    <property type="match status" value="1"/>
</dbReference>
<dbReference type="Proteomes" id="UP000443090">
    <property type="component" value="Unassembled WGS sequence"/>
</dbReference>
<proteinExistence type="predicted"/>
<reference evidence="1 2" key="1">
    <citation type="submission" date="2018-05" db="EMBL/GenBank/DDBJ databases">
        <title>Genome sequencing and assembly of the regulated plant pathogen Lachnellula willkommii and related sister species for the development of diagnostic species identification markers.</title>
        <authorList>
            <person name="Giroux E."/>
            <person name="Bilodeau G."/>
        </authorList>
    </citation>
    <scope>NUCLEOTIDE SEQUENCE [LARGE SCALE GENOMIC DNA]</scope>
    <source>
        <strain evidence="1 2">CBS 160.35</strain>
    </source>
</reference>